<feature type="transmembrane region" description="Helical" evidence="1">
    <location>
        <begin position="324"/>
        <end position="345"/>
    </location>
</feature>
<dbReference type="PANTHER" id="PTHR11161:SF0">
    <property type="entry name" value="O-ACYLTRANSFERASE LIKE PROTEIN"/>
    <property type="match status" value="1"/>
</dbReference>
<gene>
    <name evidence="3" type="ORF">E4Q23_00505</name>
</gene>
<dbReference type="Pfam" id="PF01757">
    <property type="entry name" value="Acyl_transf_3"/>
    <property type="match status" value="1"/>
</dbReference>
<feature type="transmembrane region" description="Helical" evidence="1">
    <location>
        <begin position="236"/>
        <end position="253"/>
    </location>
</feature>
<keyword evidence="1" id="KW-0472">Membrane</keyword>
<proteinExistence type="predicted"/>
<feature type="transmembrane region" description="Helical" evidence="1">
    <location>
        <begin position="213"/>
        <end position="231"/>
    </location>
</feature>
<feature type="transmembrane region" description="Helical" evidence="1">
    <location>
        <begin position="95"/>
        <end position="117"/>
    </location>
</feature>
<feature type="transmembrane region" description="Helical" evidence="1">
    <location>
        <begin position="259"/>
        <end position="277"/>
    </location>
</feature>
<evidence type="ECO:0000259" key="2">
    <source>
        <dbReference type="Pfam" id="PF01757"/>
    </source>
</evidence>
<sequence length="363" mass="39520">MEVAEVTSRLPFIDALKAVAVQLIVLHHLAFYGPMSDHAYALIPDLISWLSQHARAVVQVFLVIGGFLAARSLAPAGHLVSAQPLRLLLKRYLKLAVPYLIALVIGIGCATIARALMTHDSIPEWPTLRQFLAHALLLQSILGYEGLSTGVWYIAIDFQLFALLLGTLWLARGISCGLGRGIAGAAIVGLLLVATLALFSLYHFNRDAEWDNWALYFFASYALGALTFWAANAKHAVRWLLLIAVAVVMALLLDYRSRIAVALVVALALGLASRYGFLVRWPKSSLLAYLGQISYSVFLIHFPICLIVNGLFVRVAMADPWLNLAGMVVAWAASLLAGGLFYRFVEGPAQQGFRGLRAAPGLT</sequence>
<dbReference type="EMBL" id="SPMY01000002">
    <property type="protein sequence ID" value="NMQ26377.1"/>
    <property type="molecule type" value="Genomic_DNA"/>
</dbReference>
<keyword evidence="3" id="KW-0808">Transferase</keyword>
<keyword evidence="1" id="KW-1133">Transmembrane helix</keyword>
<dbReference type="InterPro" id="IPR052728">
    <property type="entry name" value="O2_lipid_transport_reg"/>
</dbReference>
<feature type="transmembrane region" description="Helical" evidence="1">
    <location>
        <begin position="150"/>
        <end position="170"/>
    </location>
</feature>
<protein>
    <submittedName>
        <fullName evidence="3">Acyltransferase</fullName>
    </submittedName>
</protein>
<feature type="domain" description="Acyltransferase 3" evidence="2">
    <location>
        <begin position="11"/>
        <end position="337"/>
    </location>
</feature>
<keyword evidence="1" id="KW-0812">Transmembrane</keyword>
<keyword evidence="3" id="KW-0012">Acyltransferase</keyword>
<dbReference type="InterPro" id="IPR002656">
    <property type="entry name" value="Acyl_transf_3_dom"/>
</dbReference>
<evidence type="ECO:0000313" key="3">
    <source>
        <dbReference type="EMBL" id="NMQ26377.1"/>
    </source>
</evidence>
<feature type="transmembrane region" description="Helical" evidence="1">
    <location>
        <begin position="53"/>
        <end position="74"/>
    </location>
</feature>
<evidence type="ECO:0000313" key="4">
    <source>
        <dbReference type="Proteomes" id="UP000749010"/>
    </source>
</evidence>
<evidence type="ECO:0000256" key="1">
    <source>
        <dbReference type="SAM" id="Phobius"/>
    </source>
</evidence>
<keyword evidence="4" id="KW-1185">Reference proteome</keyword>
<reference evidence="3 4" key="1">
    <citation type="submission" date="2019-03" db="EMBL/GenBank/DDBJ databases">
        <title>Metabolic reconstructions from genomes of highly enriched 'Candidatus Accumulibacter' and 'Candidatus Competibacter' bioreactor populations.</title>
        <authorList>
            <person name="Annavajhala M.K."/>
            <person name="Welles L."/>
            <person name="Abbas B."/>
            <person name="Sorokin D."/>
            <person name="Park H."/>
            <person name="Van Loosdrecht M."/>
            <person name="Chandran K."/>
        </authorList>
    </citation>
    <scope>NUCLEOTIDE SEQUENCE [LARGE SCALE GENOMIC DNA]</scope>
    <source>
        <strain evidence="3 4">SBR_S</strain>
    </source>
</reference>
<comment type="caution">
    <text evidence="3">The sequence shown here is derived from an EMBL/GenBank/DDBJ whole genome shotgun (WGS) entry which is preliminary data.</text>
</comment>
<feature type="transmembrane region" description="Helical" evidence="1">
    <location>
        <begin position="12"/>
        <end position="33"/>
    </location>
</feature>
<feature type="transmembrane region" description="Helical" evidence="1">
    <location>
        <begin position="289"/>
        <end position="312"/>
    </location>
</feature>
<feature type="transmembrane region" description="Helical" evidence="1">
    <location>
        <begin position="182"/>
        <end position="201"/>
    </location>
</feature>
<dbReference type="GO" id="GO:0016746">
    <property type="term" value="F:acyltransferase activity"/>
    <property type="evidence" value="ECO:0007669"/>
    <property type="project" value="UniProtKB-KW"/>
</dbReference>
<dbReference type="PANTHER" id="PTHR11161">
    <property type="entry name" value="O-ACYLTRANSFERASE"/>
    <property type="match status" value="1"/>
</dbReference>
<accession>A0ABX1TU75</accession>
<name>A0ABX1TU75_9PROT</name>
<organism evidence="3 4">
    <name type="scientific">Candidatus Accumulibacter phosphatis</name>
    <dbReference type="NCBI Taxonomy" id="327160"/>
    <lineage>
        <taxon>Bacteria</taxon>
        <taxon>Pseudomonadati</taxon>
        <taxon>Pseudomonadota</taxon>
        <taxon>Betaproteobacteria</taxon>
        <taxon>Candidatus Accumulibacter</taxon>
    </lineage>
</organism>
<dbReference type="Proteomes" id="UP000749010">
    <property type="component" value="Unassembled WGS sequence"/>
</dbReference>